<accession>A0ABS4K8P7</accession>
<feature type="transmembrane region" description="Helical" evidence="1">
    <location>
        <begin position="116"/>
        <end position="133"/>
    </location>
</feature>
<evidence type="ECO:0000313" key="3">
    <source>
        <dbReference type="Proteomes" id="UP001519308"/>
    </source>
</evidence>
<feature type="transmembrane region" description="Helical" evidence="1">
    <location>
        <begin position="91"/>
        <end position="110"/>
    </location>
</feature>
<protein>
    <submittedName>
        <fullName evidence="2">Uncharacterized protein</fullName>
    </submittedName>
</protein>
<gene>
    <name evidence="2" type="ORF">J2Z44_003557</name>
</gene>
<reference evidence="2 3" key="1">
    <citation type="submission" date="2021-03" db="EMBL/GenBank/DDBJ databases">
        <title>Genomic Encyclopedia of Type Strains, Phase IV (KMG-IV): sequencing the most valuable type-strain genomes for metagenomic binning, comparative biology and taxonomic classification.</title>
        <authorList>
            <person name="Goeker M."/>
        </authorList>
    </citation>
    <scope>NUCLEOTIDE SEQUENCE [LARGE SCALE GENOMIC DNA]</scope>
    <source>
        <strain evidence="2 3">DSM 28650</strain>
    </source>
</reference>
<dbReference type="RefSeq" id="WP_021285179.1">
    <property type="nucleotide sequence ID" value="NZ_JAGGLL010000036.1"/>
</dbReference>
<keyword evidence="1" id="KW-0472">Membrane</keyword>
<dbReference type="EMBL" id="JAGGLL010000036">
    <property type="protein sequence ID" value="MBP2023715.1"/>
    <property type="molecule type" value="Genomic_DNA"/>
</dbReference>
<comment type="caution">
    <text evidence="2">The sequence shown here is derived from an EMBL/GenBank/DDBJ whole genome shotgun (WGS) entry which is preliminary data.</text>
</comment>
<sequence>MKRDNKEVYENLPEGYLKKRKTWDLFYVWSLYVYCIFSVSNTYGIVPIKKGTFVLLSVVIIGINVFTLMMSFTSKRLYNNIQIFNYGDIKVFTKMEVLLYALPVIIVIPFAWKTMLFYYFFIGGVYMATRWINRPLDFFDKVNKRHY</sequence>
<feature type="transmembrane region" description="Helical" evidence="1">
    <location>
        <begin position="52"/>
        <end position="70"/>
    </location>
</feature>
<name>A0ABS4K8P7_9CLOT</name>
<feature type="transmembrane region" description="Helical" evidence="1">
    <location>
        <begin position="26"/>
        <end position="46"/>
    </location>
</feature>
<dbReference type="Proteomes" id="UP001519308">
    <property type="component" value="Unassembled WGS sequence"/>
</dbReference>
<keyword evidence="1" id="KW-1133">Transmembrane helix</keyword>
<keyword evidence="3" id="KW-1185">Reference proteome</keyword>
<evidence type="ECO:0000256" key="1">
    <source>
        <dbReference type="SAM" id="Phobius"/>
    </source>
</evidence>
<keyword evidence="1" id="KW-0812">Transmembrane</keyword>
<proteinExistence type="predicted"/>
<organism evidence="2 3">
    <name type="scientific">Clostridium punense</name>
    <dbReference type="NCBI Taxonomy" id="1054297"/>
    <lineage>
        <taxon>Bacteria</taxon>
        <taxon>Bacillati</taxon>
        <taxon>Bacillota</taxon>
        <taxon>Clostridia</taxon>
        <taxon>Eubacteriales</taxon>
        <taxon>Clostridiaceae</taxon>
        <taxon>Clostridium</taxon>
    </lineage>
</organism>
<evidence type="ECO:0000313" key="2">
    <source>
        <dbReference type="EMBL" id="MBP2023715.1"/>
    </source>
</evidence>